<dbReference type="STRING" id="249408.BOO71_0000712"/>
<dbReference type="AlphaFoldDB" id="A0A1U7P4Z3"/>
<reference evidence="1 2" key="1">
    <citation type="submission" date="2017-01" db="EMBL/GenBank/DDBJ databases">
        <title>Genome Analysis of Deinococcus marmoris KOPRI26562.</title>
        <authorList>
            <person name="Kim J.H."/>
            <person name="Oh H.-M."/>
        </authorList>
    </citation>
    <scope>NUCLEOTIDE SEQUENCE [LARGE SCALE GENOMIC DNA]</scope>
    <source>
        <strain evidence="1 2">KOPRI26562</strain>
    </source>
</reference>
<dbReference type="RefSeq" id="WP_075830180.1">
    <property type="nucleotide sequence ID" value="NZ_MSTI01000007.1"/>
</dbReference>
<protein>
    <recommendedName>
        <fullName evidence="3">DUF2283 domain-containing protein</fullName>
    </recommendedName>
</protein>
<dbReference type="EMBL" id="MSTI01000007">
    <property type="protein sequence ID" value="OLV20228.1"/>
    <property type="molecule type" value="Genomic_DNA"/>
</dbReference>
<dbReference type="Pfam" id="PF10049">
    <property type="entry name" value="DUF2283"/>
    <property type="match status" value="1"/>
</dbReference>
<sequence length="72" mass="7994">MEIRIDTEADAAYIRLRKGKVHRTEELGEGYMLDFSRAGKVIGIEVLHLSKKSAGVLGVDVPERVWKLALSA</sequence>
<evidence type="ECO:0008006" key="3">
    <source>
        <dbReference type="Google" id="ProtNLM"/>
    </source>
</evidence>
<comment type="caution">
    <text evidence="1">The sequence shown here is derived from an EMBL/GenBank/DDBJ whole genome shotgun (WGS) entry which is preliminary data.</text>
</comment>
<dbReference type="Proteomes" id="UP000186607">
    <property type="component" value="Unassembled WGS sequence"/>
</dbReference>
<name>A0A1U7P4Z3_9DEIO</name>
<proteinExistence type="predicted"/>
<organism evidence="1 2">
    <name type="scientific">Deinococcus marmoris</name>
    <dbReference type="NCBI Taxonomy" id="249408"/>
    <lineage>
        <taxon>Bacteria</taxon>
        <taxon>Thermotogati</taxon>
        <taxon>Deinococcota</taxon>
        <taxon>Deinococci</taxon>
        <taxon>Deinococcales</taxon>
        <taxon>Deinococcaceae</taxon>
        <taxon>Deinococcus</taxon>
    </lineage>
</organism>
<dbReference type="OrthoDB" id="9799670at2"/>
<accession>A0A1U7P4Z3</accession>
<evidence type="ECO:0000313" key="1">
    <source>
        <dbReference type="EMBL" id="OLV20228.1"/>
    </source>
</evidence>
<evidence type="ECO:0000313" key="2">
    <source>
        <dbReference type="Proteomes" id="UP000186607"/>
    </source>
</evidence>
<dbReference type="InterPro" id="IPR019270">
    <property type="entry name" value="DUF2283"/>
</dbReference>
<gene>
    <name evidence="1" type="ORF">BOO71_0000712</name>
</gene>
<keyword evidence="2" id="KW-1185">Reference proteome</keyword>